<dbReference type="Pfam" id="PF01026">
    <property type="entry name" value="TatD_DNase"/>
    <property type="match status" value="1"/>
</dbReference>
<evidence type="ECO:0000313" key="3">
    <source>
        <dbReference type="EMBL" id="GAA4499069.1"/>
    </source>
</evidence>
<dbReference type="PANTHER" id="PTHR46124:SF3">
    <property type="entry name" value="HYDROLASE"/>
    <property type="match status" value="1"/>
</dbReference>
<dbReference type="PIRSF" id="PIRSF005902">
    <property type="entry name" value="DNase_TatD"/>
    <property type="match status" value="1"/>
</dbReference>
<comment type="caution">
    <text evidence="3">The sequence shown here is derived from an EMBL/GenBank/DDBJ whole genome shotgun (WGS) entry which is preliminary data.</text>
</comment>
<dbReference type="SUPFAM" id="SSF51556">
    <property type="entry name" value="Metallo-dependent hydrolases"/>
    <property type="match status" value="1"/>
</dbReference>
<dbReference type="EMBL" id="BAABFC010000012">
    <property type="protein sequence ID" value="GAA4499069.1"/>
    <property type="molecule type" value="Genomic_DNA"/>
</dbReference>
<dbReference type="InterPro" id="IPR001130">
    <property type="entry name" value="TatD-like"/>
</dbReference>
<evidence type="ECO:0000256" key="2">
    <source>
        <dbReference type="ARBA" id="ARBA00022801"/>
    </source>
</evidence>
<dbReference type="CDD" id="cd01310">
    <property type="entry name" value="TatD_DNAse"/>
    <property type="match status" value="1"/>
</dbReference>
<dbReference type="InterPro" id="IPR032466">
    <property type="entry name" value="Metal_Hydrolase"/>
</dbReference>
<proteinExistence type="inferred from homology"/>
<organism evidence="3 4">
    <name type="scientific">Pseudaeromonas paramecii</name>
    <dbReference type="NCBI Taxonomy" id="2138166"/>
    <lineage>
        <taxon>Bacteria</taxon>
        <taxon>Pseudomonadati</taxon>
        <taxon>Pseudomonadota</taxon>
        <taxon>Gammaproteobacteria</taxon>
        <taxon>Aeromonadales</taxon>
        <taxon>Aeromonadaceae</taxon>
        <taxon>Pseudaeromonas</taxon>
    </lineage>
</organism>
<dbReference type="InterPro" id="IPR018228">
    <property type="entry name" value="DNase_TatD-rel_CS"/>
</dbReference>
<name>A0ABP8Q8B5_9GAMM</name>
<dbReference type="Gene3D" id="3.20.20.140">
    <property type="entry name" value="Metal-dependent hydrolases"/>
    <property type="match status" value="1"/>
</dbReference>
<reference evidence="4" key="1">
    <citation type="journal article" date="2019" name="Int. J. Syst. Evol. Microbiol.">
        <title>The Global Catalogue of Microorganisms (GCM) 10K type strain sequencing project: providing services to taxonomists for standard genome sequencing and annotation.</title>
        <authorList>
            <consortium name="The Broad Institute Genomics Platform"/>
            <consortium name="The Broad Institute Genome Sequencing Center for Infectious Disease"/>
            <person name="Wu L."/>
            <person name="Ma J."/>
        </authorList>
    </citation>
    <scope>NUCLEOTIDE SEQUENCE [LARGE SCALE GENOMIC DNA]</scope>
    <source>
        <strain evidence="4">JCM 32226</strain>
    </source>
</reference>
<dbReference type="PROSITE" id="PS01137">
    <property type="entry name" value="TATD_1"/>
    <property type="match status" value="1"/>
</dbReference>
<evidence type="ECO:0000313" key="4">
    <source>
        <dbReference type="Proteomes" id="UP001501321"/>
    </source>
</evidence>
<dbReference type="GO" id="GO:0016787">
    <property type="term" value="F:hydrolase activity"/>
    <property type="evidence" value="ECO:0007669"/>
    <property type="project" value="UniProtKB-KW"/>
</dbReference>
<sequence>MPSLPPLIDTHVHLDLPELAHQLPSVLARSRSAGVTRWLVPAVDGGHWAGLVALAARTPGLYYALGLHPWCLSAPPAPVLAELAHRLVTRTGAPAPVAIGECGLDGLIDTPLADQQWVLEAQLRLACEHELPLILHSRKTHSQLLGLLRRYRPPAGGVIHGFSGSQQEAQAFWSLGFCLGVGGVITHARAAKSRQTLAAMPAEALLLETDAPSMPLAGRQGESNQPAYLPEVLHCLAGLRGEEAGPLARQLNANAVRLFRLPPLPEIGLDTNDA</sequence>
<dbReference type="PANTHER" id="PTHR46124">
    <property type="entry name" value="D-AMINOACYL-TRNA DEACYLASE"/>
    <property type="match status" value="1"/>
</dbReference>
<keyword evidence="2 3" id="KW-0378">Hydrolase</keyword>
<comment type="similarity">
    <text evidence="1">Belongs to the metallo-dependent hydrolases superfamily. TatD-type hydrolase family.</text>
</comment>
<keyword evidence="4" id="KW-1185">Reference proteome</keyword>
<accession>A0ABP8Q8B5</accession>
<protein>
    <submittedName>
        <fullName evidence="3">TatD family hydrolase</fullName>
    </submittedName>
</protein>
<dbReference type="Proteomes" id="UP001501321">
    <property type="component" value="Unassembled WGS sequence"/>
</dbReference>
<gene>
    <name evidence="3" type="ORF">GCM10023095_18580</name>
</gene>
<dbReference type="RefSeq" id="WP_345012318.1">
    <property type="nucleotide sequence ID" value="NZ_BAABFC010000012.1"/>
</dbReference>
<dbReference type="PROSITE" id="PS01091">
    <property type="entry name" value="TATD_3"/>
    <property type="match status" value="1"/>
</dbReference>
<evidence type="ECO:0000256" key="1">
    <source>
        <dbReference type="ARBA" id="ARBA00009275"/>
    </source>
</evidence>